<feature type="region of interest" description="Disordered" evidence="1">
    <location>
        <begin position="60"/>
        <end position="109"/>
    </location>
</feature>
<dbReference type="EMBL" id="FR799561">
    <property type="protein sequence ID" value="CBZ23886.1"/>
    <property type="molecule type" value="Genomic_DNA"/>
</dbReference>
<name>E9ALT1_LEIMU</name>
<feature type="region of interest" description="Disordered" evidence="1">
    <location>
        <begin position="637"/>
        <end position="656"/>
    </location>
</feature>
<gene>
    <name evidence="2" type="ORF">LMXM_08_29_1410</name>
</gene>
<dbReference type="OMA" id="GAMLEHP"/>
<feature type="region of interest" description="Disordered" evidence="1">
    <location>
        <begin position="732"/>
        <end position="752"/>
    </location>
</feature>
<evidence type="ECO:0000313" key="3">
    <source>
        <dbReference type="Proteomes" id="UP000007259"/>
    </source>
</evidence>
<dbReference type="Proteomes" id="UP000007259">
    <property type="component" value="Chromosome 8"/>
</dbReference>
<feature type="region of interest" description="Disordered" evidence="1">
    <location>
        <begin position="189"/>
        <end position="217"/>
    </location>
</feature>
<feature type="compositionally biased region" description="Polar residues" evidence="1">
    <location>
        <begin position="637"/>
        <end position="654"/>
    </location>
</feature>
<organism evidence="2 3">
    <name type="scientific">Leishmania mexicana (strain MHOM/GT/2001/U1103)</name>
    <dbReference type="NCBI Taxonomy" id="929439"/>
    <lineage>
        <taxon>Eukaryota</taxon>
        <taxon>Discoba</taxon>
        <taxon>Euglenozoa</taxon>
        <taxon>Kinetoplastea</taxon>
        <taxon>Metakinetoplastina</taxon>
        <taxon>Trypanosomatida</taxon>
        <taxon>Trypanosomatidae</taxon>
        <taxon>Leishmaniinae</taxon>
        <taxon>Leishmania</taxon>
    </lineage>
</organism>
<feature type="region of interest" description="Disordered" evidence="1">
    <location>
        <begin position="690"/>
        <end position="718"/>
    </location>
</feature>
<evidence type="ECO:0000313" key="2">
    <source>
        <dbReference type="EMBL" id="CBZ23886.1"/>
    </source>
</evidence>
<feature type="region of interest" description="Disordered" evidence="1">
    <location>
        <begin position="1"/>
        <end position="24"/>
    </location>
</feature>
<keyword evidence="3" id="KW-1185">Reference proteome</keyword>
<feature type="compositionally biased region" description="Polar residues" evidence="1">
    <location>
        <begin position="489"/>
        <end position="498"/>
    </location>
</feature>
<feature type="region of interest" description="Disordered" evidence="1">
    <location>
        <begin position="588"/>
        <end position="632"/>
    </location>
</feature>
<feature type="compositionally biased region" description="Polar residues" evidence="1">
    <location>
        <begin position="615"/>
        <end position="632"/>
    </location>
</feature>
<reference evidence="2 3" key="1">
    <citation type="journal article" date="2011" name="Genome Res.">
        <title>Chromosome and gene copy number variation allow major structural change between species and strains of Leishmania.</title>
        <authorList>
            <person name="Rogers M.B."/>
            <person name="Hilley J.D."/>
            <person name="Dickens N.J."/>
            <person name="Wilkes J."/>
            <person name="Bates P.A."/>
            <person name="Depledge D.P."/>
            <person name="Harris D."/>
            <person name="Her Y."/>
            <person name="Herzyk P."/>
            <person name="Imamura H."/>
            <person name="Otto T.D."/>
            <person name="Sanders M."/>
            <person name="Seeger K."/>
            <person name="Dujardin J.C."/>
            <person name="Berriman M."/>
            <person name="Smith D.F."/>
            <person name="Hertz-Fowler C."/>
            <person name="Mottram J.C."/>
        </authorList>
    </citation>
    <scope>NUCLEOTIDE SEQUENCE [LARGE SCALE GENOMIC DNA]</scope>
    <source>
        <strain evidence="2 3">MHOM/GT/2001/U1103</strain>
    </source>
</reference>
<feature type="compositionally biased region" description="Basic and acidic residues" evidence="1">
    <location>
        <begin position="527"/>
        <end position="540"/>
    </location>
</feature>
<feature type="region of interest" description="Disordered" evidence="1">
    <location>
        <begin position="33"/>
        <end position="52"/>
    </location>
</feature>
<dbReference type="VEuPathDB" id="TriTrypDB:LmxM.08_29.1410"/>
<dbReference type="OrthoDB" id="267202at2759"/>
<dbReference type="AlphaFoldDB" id="E9ALT1"/>
<feature type="region of interest" description="Disordered" evidence="1">
    <location>
        <begin position="480"/>
        <end position="558"/>
    </location>
</feature>
<dbReference type="KEGG" id="lmi:LMXM_08_29_1410"/>
<dbReference type="PhylomeDB" id="E9ALT1"/>
<feature type="compositionally biased region" description="Polar residues" evidence="1">
    <location>
        <begin position="60"/>
        <end position="85"/>
    </location>
</feature>
<sequence>MITDVKFEAHNPTPYSLLPPRRTPLEQTSSSILTNMSIPSPSPTPNASVATGDASIRSSISVKDRSINSLHSRAPASQEQRQYSLPTFREAEPPLPLRTNSDAPPLRRPHRVPRDVEYVVNAPLPPCRASPQGLTQDSRGARTGLDDNGVHVHMSETALMSILPVEATLTVDTTDGRVPAAKRSFPTLRMPHQKQSGSRAIHGRSDIGSTSTPPFTGEQRALDPNITAMQPERATAHATRANAVTGSGTTLQLHSPLTSVPFTSRHSAVTEVLRRSRPAPLAHAGSLQSRALDALGRSALLGSISDTSRIPPTVSSASEGNHLLGLLSPHPPASLRQLHTEGVSRGSDGRLHVRPPCSPSRPLSSLSCVMICDTQHLPQSDSECLSTPSSTCRRSAYSVSTSRNMREMLPIIDPFVGCVEMPSAGVRARPTRPHGRRTRSGIADLLTSFSTPAGTTSSSDSVLEHGVTSMRRCNSVRAWSLTIEPPPTRSSGSASTATMRVAETSPALSTAPSPPPSLSSVTEETEDQAREKRPSRDSQKTCKAPALTTPHSPHGPTAHTLTLKAAISGYGAALSGITEAAAACARRKSMEDHQRKQLRGSRALQHRGRSEVRGASNSVDSVTATPDTDAASSIATTPSFACTTPPQGNTTPAKRSSCRSLCASVISLNNSVMGASPGVVASAAVTTTCQSSPATPAPQGELETDAHHRSSLRSPERQQVAPFLRSASILSMRSSSQERSSRSTAAAGGCSGHGGRGHLGSKLLSFVKVPPLVCGAQGLSFCSLTASGVQAWVEEGAIDAPLDVCVTTVSSLLRRTDSQLRTADSSVCCGSNLLRLIPRSCECAAGVGSVLRPRSSFCCSHLGLSSRAKRSGCSSLQLTPPPPGTPATATHFTNNVSFHRTIFVNSSPRSVVGVSEDDAASVTTTTTTTTTTAAHSITPSKARVLLSPVGQSSAYQDEEESEVQRSMMIGFASAQEATIATRTVSEEMQPSGIGVMGAMLEHPDAPPFAKAAIQRLHMRCPHQLRQTLLHDTHSPPDPLRSGRDDAAAEVPVVVTTTTSIRSCRCMGHSCMTKPQNSSAAAAGADDPRSQEKFSATPLDEQVRTEQSSAPLVPPLCHERCHLCDLHRYSQQQQRTTTVLLESANAIKPLRPNARVPRRLEDASRPVSGGLTATEVHLPKVLVVKRPDPRFSIKRLLGL</sequence>
<feature type="compositionally biased region" description="Basic residues" evidence="1">
    <location>
        <begin position="596"/>
        <end position="607"/>
    </location>
</feature>
<feature type="compositionally biased region" description="Polar residues" evidence="1">
    <location>
        <begin position="33"/>
        <end position="49"/>
    </location>
</feature>
<protein>
    <submittedName>
        <fullName evidence="2">Uncharacterized protein</fullName>
    </submittedName>
</protein>
<dbReference type="RefSeq" id="XP_003872415.1">
    <property type="nucleotide sequence ID" value="XM_003872366.1"/>
</dbReference>
<evidence type="ECO:0000256" key="1">
    <source>
        <dbReference type="SAM" id="MobiDB-lite"/>
    </source>
</evidence>
<accession>E9ALT1</accession>
<feature type="region of interest" description="Disordered" evidence="1">
    <location>
        <begin position="1073"/>
        <end position="1109"/>
    </location>
</feature>
<proteinExistence type="predicted"/>
<dbReference type="GeneID" id="13447067"/>
<feature type="compositionally biased region" description="Low complexity" evidence="1">
    <location>
        <begin position="732"/>
        <end position="748"/>
    </location>
</feature>